<accession>A0ABM6LVS5</accession>
<reference evidence="2 3" key="1">
    <citation type="submission" date="2017-06" db="EMBL/GenBank/DDBJ databases">
        <title>Complete genome sequence of Idiomarina piscisalsi strain 10PY1A isolated from soil of Soudi Arabia.</title>
        <authorList>
            <person name="Kim M.-C."/>
            <person name="Jung B.K."/>
            <person name="Budiyanto F."/>
            <person name="Nzila A."/>
            <person name="Shin J.-H."/>
        </authorList>
    </citation>
    <scope>NUCLEOTIDE SEQUENCE [LARGE SCALE GENOMIC DNA]</scope>
    <source>
        <strain evidence="2 3">10PY1A</strain>
    </source>
</reference>
<feature type="transmembrane region" description="Helical" evidence="1">
    <location>
        <begin position="40"/>
        <end position="61"/>
    </location>
</feature>
<gene>
    <name evidence="2" type="ORF">CEW91_11610</name>
</gene>
<evidence type="ECO:0000313" key="3">
    <source>
        <dbReference type="Proteomes" id="UP000197717"/>
    </source>
</evidence>
<dbReference type="RefSeq" id="WP_088769196.1">
    <property type="nucleotide sequence ID" value="NZ_CP022133.1"/>
</dbReference>
<organism evidence="2 3">
    <name type="scientific">Idiomarina piscisalsi</name>
    <dbReference type="NCBI Taxonomy" id="1096243"/>
    <lineage>
        <taxon>Bacteria</taxon>
        <taxon>Pseudomonadati</taxon>
        <taxon>Pseudomonadota</taxon>
        <taxon>Gammaproteobacteria</taxon>
        <taxon>Alteromonadales</taxon>
        <taxon>Idiomarinaceae</taxon>
        <taxon>Idiomarina</taxon>
    </lineage>
</organism>
<feature type="transmembrane region" description="Helical" evidence="1">
    <location>
        <begin position="68"/>
        <end position="86"/>
    </location>
</feature>
<sequence>MSDRLGMFFSGLCFCHCLATPILIIVLGTNSFLSALETEFFHRVMLFPVLAMALYQGYYAWIEPQAKLSRILFTSGCILVITAQFFYGIEEVLFTILGSLTLIFGHFFHLKSEPQKNIR</sequence>
<dbReference type="InterPro" id="IPR004891">
    <property type="entry name" value="Mercury-R_MerC"/>
</dbReference>
<dbReference type="Pfam" id="PF03203">
    <property type="entry name" value="MerC"/>
    <property type="match status" value="1"/>
</dbReference>
<name>A0ABM6LVS5_9GAMM</name>
<feature type="transmembrane region" description="Helical" evidence="1">
    <location>
        <begin position="7"/>
        <end position="28"/>
    </location>
</feature>
<keyword evidence="1" id="KW-0472">Membrane</keyword>
<dbReference type="EMBL" id="CP022133">
    <property type="protein sequence ID" value="ASG66743.1"/>
    <property type="molecule type" value="Genomic_DNA"/>
</dbReference>
<protein>
    <recommendedName>
        <fullName evidence="4">MerC domain-containing protein</fullName>
    </recommendedName>
</protein>
<evidence type="ECO:0000256" key="1">
    <source>
        <dbReference type="SAM" id="Phobius"/>
    </source>
</evidence>
<evidence type="ECO:0000313" key="2">
    <source>
        <dbReference type="EMBL" id="ASG66743.1"/>
    </source>
</evidence>
<keyword evidence="3" id="KW-1185">Reference proteome</keyword>
<keyword evidence="1" id="KW-0812">Transmembrane</keyword>
<evidence type="ECO:0008006" key="4">
    <source>
        <dbReference type="Google" id="ProtNLM"/>
    </source>
</evidence>
<keyword evidence="1" id="KW-1133">Transmembrane helix</keyword>
<dbReference type="Proteomes" id="UP000197717">
    <property type="component" value="Chromosome"/>
</dbReference>
<feature type="transmembrane region" description="Helical" evidence="1">
    <location>
        <begin position="92"/>
        <end position="110"/>
    </location>
</feature>
<proteinExistence type="predicted"/>